<dbReference type="STRING" id="291169.A9E74_01861"/>
<dbReference type="Pfam" id="PF01402">
    <property type="entry name" value="RHH_1"/>
    <property type="match status" value="1"/>
</dbReference>
<dbReference type="GO" id="GO:0003700">
    <property type="term" value="F:DNA-binding transcription factor activity"/>
    <property type="evidence" value="ECO:0007669"/>
    <property type="project" value="UniProtKB-UniRule"/>
</dbReference>
<proteinExistence type="inferred from homology"/>
<dbReference type="InterPro" id="IPR027271">
    <property type="entry name" value="Acetolactate_synth/TF_NikR_C"/>
</dbReference>
<dbReference type="PANTHER" id="PTHR34719">
    <property type="entry name" value="NICKEL-RESPONSIVE REGULATOR"/>
    <property type="match status" value="1"/>
</dbReference>
<dbReference type="InterPro" id="IPR002145">
    <property type="entry name" value="CopG"/>
</dbReference>
<dbReference type="GO" id="GO:0003677">
    <property type="term" value="F:DNA binding"/>
    <property type="evidence" value="ECO:0007669"/>
    <property type="project" value="UniProtKB-KW"/>
</dbReference>
<comment type="function">
    <text evidence="8">Transcriptional regulator.</text>
</comment>
<evidence type="ECO:0000256" key="5">
    <source>
        <dbReference type="ARBA" id="ARBA00023015"/>
    </source>
</evidence>
<dbReference type="Gene3D" id="1.10.1220.10">
    <property type="entry name" value="Met repressor-like"/>
    <property type="match status" value="1"/>
</dbReference>
<comment type="caution">
    <text evidence="8">Lacks conserved residue(s) required for the propagation of feature annotation.</text>
</comment>
<feature type="domain" description="Transcription factor NikR nickel binding C-terminal" evidence="10">
    <location>
        <begin position="59"/>
        <end position="132"/>
    </location>
</feature>
<evidence type="ECO:0000256" key="7">
    <source>
        <dbReference type="ARBA" id="ARBA00023163"/>
    </source>
</evidence>
<dbReference type="Gene3D" id="3.30.70.1150">
    <property type="entry name" value="ACT-like. Chain A, domain 2"/>
    <property type="match status" value="1"/>
</dbReference>
<evidence type="ECO:0000256" key="6">
    <source>
        <dbReference type="ARBA" id="ARBA00023125"/>
    </source>
</evidence>
<dbReference type="Pfam" id="PF08753">
    <property type="entry name" value="NikR_C"/>
    <property type="match status" value="1"/>
</dbReference>
<dbReference type="InterPro" id="IPR045865">
    <property type="entry name" value="ACT-like_dom_sf"/>
</dbReference>
<dbReference type="InterPro" id="IPR050192">
    <property type="entry name" value="CopG/NikR_regulator"/>
</dbReference>
<dbReference type="AlphaFoldDB" id="A0A1E3GQS3"/>
<gene>
    <name evidence="11" type="ORF">A9E74_01861</name>
</gene>
<dbReference type="CDD" id="cd22231">
    <property type="entry name" value="RHH_NikR_HicB-like"/>
    <property type="match status" value="1"/>
</dbReference>
<evidence type="ECO:0000313" key="12">
    <source>
        <dbReference type="Proteomes" id="UP000094379"/>
    </source>
</evidence>
<organism evidence="11 12">
    <name type="scientific">Methylophaga muralis</name>
    <dbReference type="NCBI Taxonomy" id="291169"/>
    <lineage>
        <taxon>Bacteria</taxon>
        <taxon>Pseudomonadati</taxon>
        <taxon>Pseudomonadota</taxon>
        <taxon>Gammaproteobacteria</taxon>
        <taxon>Thiotrichales</taxon>
        <taxon>Piscirickettsiaceae</taxon>
        <taxon>Methylophaga</taxon>
    </lineage>
</organism>
<sequence length="149" mass="16711">MSKEKVCRISISMPEALLDELDEMVGKRGFDSRSQAICDMINLQINEHRTQQGDTVMTGTVNLVYNHSIPGLQKRLHDLQFEYIDEVISSLNVNLTHTNTLSVILVQGPANRLNMIADQMITLRGVVCGRLLLNAEIIPPIHPLPPKQK</sequence>
<name>A0A1E3GQS3_9GAMM</name>
<dbReference type="InterPro" id="IPR022988">
    <property type="entry name" value="Ni_resp_reg_NikR"/>
</dbReference>
<dbReference type="InterPro" id="IPR013321">
    <property type="entry name" value="Arc_rbn_hlx_hlx"/>
</dbReference>
<dbReference type="InterPro" id="IPR010985">
    <property type="entry name" value="Ribbon_hlx_hlx"/>
</dbReference>
<keyword evidence="7 8" id="KW-0804">Transcription</keyword>
<dbReference type="SUPFAM" id="SSF47598">
    <property type="entry name" value="Ribbon-helix-helix"/>
    <property type="match status" value="1"/>
</dbReference>
<dbReference type="PANTHER" id="PTHR34719:SF2">
    <property type="entry name" value="NICKEL-RESPONSIVE REGULATOR"/>
    <property type="match status" value="1"/>
</dbReference>
<dbReference type="GO" id="GO:0016151">
    <property type="term" value="F:nickel cation binding"/>
    <property type="evidence" value="ECO:0007669"/>
    <property type="project" value="UniProtKB-UniRule"/>
</dbReference>
<comment type="similarity">
    <text evidence="2 8">Belongs to the transcriptional regulatory CopG/NikR family.</text>
</comment>
<evidence type="ECO:0000313" key="11">
    <source>
        <dbReference type="EMBL" id="ODN66388.1"/>
    </source>
</evidence>
<dbReference type="EMBL" id="MCRI01000020">
    <property type="protein sequence ID" value="ODN66388.1"/>
    <property type="molecule type" value="Genomic_DNA"/>
</dbReference>
<keyword evidence="5 8" id="KW-0805">Transcription regulation</keyword>
<protein>
    <recommendedName>
        <fullName evidence="8">Putative nickel-responsive regulator</fullName>
    </recommendedName>
</protein>
<accession>A0A1E3GQS3</accession>
<evidence type="ECO:0000256" key="2">
    <source>
        <dbReference type="ARBA" id="ARBA00008478"/>
    </source>
</evidence>
<dbReference type="GO" id="GO:0010045">
    <property type="term" value="P:response to nickel cation"/>
    <property type="evidence" value="ECO:0007669"/>
    <property type="project" value="InterPro"/>
</dbReference>
<dbReference type="SUPFAM" id="SSF55021">
    <property type="entry name" value="ACT-like"/>
    <property type="match status" value="1"/>
</dbReference>
<evidence type="ECO:0000256" key="4">
    <source>
        <dbReference type="ARBA" id="ARBA00022723"/>
    </source>
</evidence>
<reference evidence="11 12" key="1">
    <citation type="submission" date="2016-07" db="EMBL/GenBank/DDBJ databases">
        <title>Draft Genome Sequence of Methylophaga muralis Bur 1.</title>
        <authorList>
            <person name="Vasilenko O.V."/>
            <person name="Doronina N.V."/>
            <person name="Shmareva M.N."/>
            <person name="Tarlachkov S.V."/>
            <person name="Mustakhimov I."/>
            <person name="Trotsenko Y.A."/>
        </authorList>
    </citation>
    <scope>NUCLEOTIDE SEQUENCE [LARGE SCALE GENOMIC DNA]</scope>
    <source>
        <strain evidence="11 12">Bur 1</strain>
    </source>
</reference>
<keyword evidence="12" id="KW-1185">Reference proteome</keyword>
<comment type="caution">
    <text evidence="11">The sequence shown here is derived from an EMBL/GenBank/DDBJ whole genome shotgun (WGS) entry which is preliminary data.</text>
</comment>
<evidence type="ECO:0000256" key="8">
    <source>
        <dbReference type="HAMAP-Rule" id="MF_00476"/>
    </source>
</evidence>
<dbReference type="InterPro" id="IPR014864">
    <property type="entry name" value="TF_NikR_Ni-bd_C"/>
</dbReference>
<feature type="domain" description="Ribbon-helix-helix protein CopG" evidence="9">
    <location>
        <begin position="8"/>
        <end position="44"/>
    </location>
</feature>
<dbReference type="PATRIC" id="fig|291169.3.peg.1871"/>
<evidence type="ECO:0000259" key="9">
    <source>
        <dbReference type="Pfam" id="PF01402"/>
    </source>
</evidence>
<keyword evidence="6 8" id="KW-0238">DNA-binding</keyword>
<evidence type="ECO:0000259" key="10">
    <source>
        <dbReference type="Pfam" id="PF08753"/>
    </source>
</evidence>
<evidence type="ECO:0000256" key="1">
    <source>
        <dbReference type="ARBA" id="ARBA00001967"/>
    </source>
</evidence>
<evidence type="ECO:0000256" key="3">
    <source>
        <dbReference type="ARBA" id="ARBA00022596"/>
    </source>
</evidence>
<comment type="cofactor">
    <cofactor evidence="1">
        <name>Ni(2+)</name>
        <dbReference type="ChEBI" id="CHEBI:49786"/>
    </cofactor>
</comment>
<keyword evidence="3" id="KW-0533">Nickel</keyword>
<keyword evidence="4" id="KW-0479">Metal-binding</keyword>
<dbReference type="HAMAP" id="MF_00476">
    <property type="entry name" value="NikR"/>
    <property type="match status" value="1"/>
</dbReference>
<dbReference type="NCBIfam" id="NF003381">
    <property type="entry name" value="PRK04460.1"/>
    <property type="match status" value="1"/>
</dbReference>
<dbReference type="Proteomes" id="UP000094379">
    <property type="component" value="Unassembled WGS sequence"/>
</dbReference>